<dbReference type="AlphaFoldDB" id="A0A518G4A9"/>
<keyword evidence="3" id="KW-1185">Reference proteome</keyword>
<dbReference type="OrthoDB" id="283895at2"/>
<dbReference type="RefSeq" id="WP_145076366.1">
    <property type="nucleotide sequence ID" value="NZ_CP036298.1"/>
</dbReference>
<feature type="region of interest" description="Disordered" evidence="1">
    <location>
        <begin position="48"/>
        <end position="67"/>
    </location>
</feature>
<evidence type="ECO:0000256" key="1">
    <source>
        <dbReference type="SAM" id="MobiDB-lite"/>
    </source>
</evidence>
<gene>
    <name evidence="2" type="ORF">Q31a_17260</name>
</gene>
<dbReference type="Proteomes" id="UP000318017">
    <property type="component" value="Chromosome"/>
</dbReference>
<dbReference type="KEGG" id="ahel:Q31a_17260"/>
<accession>A0A518G4A9</accession>
<evidence type="ECO:0000313" key="2">
    <source>
        <dbReference type="EMBL" id="QDV23428.1"/>
    </source>
</evidence>
<proteinExistence type="predicted"/>
<dbReference type="EMBL" id="CP036298">
    <property type="protein sequence ID" value="QDV23428.1"/>
    <property type="molecule type" value="Genomic_DNA"/>
</dbReference>
<organism evidence="2 3">
    <name type="scientific">Aureliella helgolandensis</name>
    <dbReference type="NCBI Taxonomy" id="2527968"/>
    <lineage>
        <taxon>Bacteria</taxon>
        <taxon>Pseudomonadati</taxon>
        <taxon>Planctomycetota</taxon>
        <taxon>Planctomycetia</taxon>
        <taxon>Pirellulales</taxon>
        <taxon>Pirellulaceae</taxon>
        <taxon>Aureliella</taxon>
    </lineage>
</organism>
<name>A0A518G4A9_9BACT</name>
<protein>
    <recommendedName>
        <fullName evidence="4">Phage virion morphogenesis family protein</fullName>
    </recommendedName>
</protein>
<reference evidence="2 3" key="1">
    <citation type="submission" date="2019-02" db="EMBL/GenBank/DDBJ databases">
        <title>Deep-cultivation of Planctomycetes and their phenomic and genomic characterization uncovers novel biology.</title>
        <authorList>
            <person name="Wiegand S."/>
            <person name="Jogler M."/>
            <person name="Boedeker C."/>
            <person name="Pinto D."/>
            <person name="Vollmers J."/>
            <person name="Rivas-Marin E."/>
            <person name="Kohn T."/>
            <person name="Peeters S.H."/>
            <person name="Heuer A."/>
            <person name="Rast P."/>
            <person name="Oberbeckmann S."/>
            <person name="Bunk B."/>
            <person name="Jeske O."/>
            <person name="Meyerdierks A."/>
            <person name="Storesund J.E."/>
            <person name="Kallscheuer N."/>
            <person name="Luecker S."/>
            <person name="Lage O.M."/>
            <person name="Pohl T."/>
            <person name="Merkel B.J."/>
            <person name="Hornburger P."/>
            <person name="Mueller R.-W."/>
            <person name="Bruemmer F."/>
            <person name="Labrenz M."/>
            <person name="Spormann A.M."/>
            <person name="Op den Camp H."/>
            <person name="Overmann J."/>
            <person name="Amann R."/>
            <person name="Jetten M.S.M."/>
            <person name="Mascher T."/>
            <person name="Medema M.H."/>
            <person name="Devos D.P."/>
            <person name="Kaster A.-K."/>
            <person name="Ovreas L."/>
            <person name="Rohde M."/>
            <person name="Galperin M.Y."/>
            <person name="Jogler C."/>
        </authorList>
    </citation>
    <scope>NUCLEOTIDE SEQUENCE [LARGE SCALE GENOMIC DNA]</scope>
    <source>
        <strain evidence="2 3">Q31a</strain>
    </source>
</reference>
<evidence type="ECO:0000313" key="3">
    <source>
        <dbReference type="Proteomes" id="UP000318017"/>
    </source>
</evidence>
<evidence type="ECO:0008006" key="4">
    <source>
        <dbReference type="Google" id="ProtNLM"/>
    </source>
</evidence>
<sequence>MAKSGFDINYSVKDFFFDRMKVQDKINRGERRQLSRIGSFVRRRARTSLRRRKKVSQSGSPPSVHSRDKVATLKNILFAYDATNHAVYIGPVRLNQVNQRPSGQSIPITSLHEFGGSVLIHEEQSKNAKNPSVWFRRDLRFTAREWKRYRTRRLSYPARPYMGTALAAEVAAGTIADVWAGFLSGAA</sequence>